<dbReference type="RefSeq" id="WP_163902174.1">
    <property type="nucleotide sequence ID" value="NZ_CP048427.1"/>
</dbReference>
<dbReference type="Proteomes" id="UP000477849">
    <property type="component" value="Unassembled WGS sequence"/>
</dbReference>
<name>A0A6M1S7K2_9HYPH</name>
<dbReference type="AlphaFoldDB" id="A0A6M1S7K2"/>
<sequence length="442" mass="51780">MSDTSTPNVHREPTYEEMERLFVNNAELSRIEKHLNRFNPIKVMKMERMEIRHSAILAWLLNPKETHGLGDRFLKSFLGEALRGDSHRKPTALDVSQSDMRDAEVRCEWHNIDIFILSPKNRWAFIIENKFHSTQHQGQLEKYRERIVDAFRAQTIEENDLERVIVSGIFLTLNNENPEDERYTSIRYDSVCRLLRLYITGEEHLFTNEVRTFLRHYLDTLEEATGMSVERTEMEKLARKLYRDHRKVLDFVIEHGASSDFAIAAHNLFGEDPEWMDTVRIDDYDYVFGGLANHMVSFLPKSWHTALREKHLSWPGCEGWWSGYPVIAWLQIWNVNQGTKGQIRLYAEVGPLTNHEFRKSLIEKIKSLPSNRIRFQSGAADEGKQFSKFLKDNSLEIKDIHDADEVTQAIKQLLRKFKPEFDAVASVLSEFTHYGEPVDPRR</sequence>
<accession>A0A6M1S7K2</accession>
<keyword evidence="2" id="KW-1185">Reference proteome</keyword>
<protein>
    <submittedName>
        <fullName evidence="1">PD-(D/E)XK nuclease family protein</fullName>
    </submittedName>
</protein>
<gene>
    <name evidence="1" type="ORF">G6N76_16830</name>
</gene>
<organism evidence="1 2">
    <name type="scientific">Rhizobium daejeonense</name>
    <dbReference type="NCBI Taxonomy" id="240521"/>
    <lineage>
        <taxon>Bacteria</taxon>
        <taxon>Pseudomonadati</taxon>
        <taxon>Pseudomonadota</taxon>
        <taxon>Alphaproteobacteria</taxon>
        <taxon>Hyphomicrobiales</taxon>
        <taxon>Rhizobiaceae</taxon>
        <taxon>Rhizobium/Agrobacterium group</taxon>
        <taxon>Rhizobium</taxon>
    </lineage>
</organism>
<dbReference type="Pfam" id="PF14281">
    <property type="entry name" value="PDDEXK_4"/>
    <property type="match status" value="1"/>
</dbReference>
<evidence type="ECO:0000313" key="1">
    <source>
        <dbReference type="EMBL" id="NGO65337.1"/>
    </source>
</evidence>
<dbReference type="InterPro" id="IPR029470">
    <property type="entry name" value="PDDEXK_4"/>
</dbReference>
<reference evidence="1 2" key="1">
    <citation type="submission" date="2020-02" db="EMBL/GenBank/DDBJ databases">
        <title>Genome sequence of the type strain CCBAU10050 of Rhizobium daejeonense.</title>
        <authorList>
            <person name="Gao J."/>
            <person name="Sun J."/>
        </authorList>
    </citation>
    <scope>NUCLEOTIDE SEQUENCE [LARGE SCALE GENOMIC DNA]</scope>
    <source>
        <strain evidence="1 2">CCBAU10050</strain>
    </source>
</reference>
<proteinExistence type="predicted"/>
<evidence type="ECO:0000313" key="2">
    <source>
        <dbReference type="Proteomes" id="UP000477849"/>
    </source>
</evidence>
<comment type="caution">
    <text evidence="1">The sequence shown here is derived from an EMBL/GenBank/DDBJ whole genome shotgun (WGS) entry which is preliminary data.</text>
</comment>
<dbReference type="EMBL" id="JAAKZH010000005">
    <property type="protein sequence ID" value="NGO65337.1"/>
    <property type="molecule type" value="Genomic_DNA"/>
</dbReference>